<proteinExistence type="predicted"/>
<dbReference type="CDD" id="cd00093">
    <property type="entry name" value="HTH_XRE"/>
    <property type="match status" value="1"/>
</dbReference>
<dbReference type="RefSeq" id="WP_075131999.1">
    <property type="nucleotide sequence ID" value="NZ_MSIF01000002.1"/>
</dbReference>
<name>A0A7Z0WRH5_9PSEU</name>
<dbReference type="AlphaFoldDB" id="A0A7Z0WRH5"/>
<evidence type="ECO:0000313" key="3">
    <source>
        <dbReference type="Proteomes" id="UP000185696"/>
    </source>
</evidence>
<dbReference type="SMART" id="SM00530">
    <property type="entry name" value="HTH_XRE"/>
    <property type="match status" value="1"/>
</dbReference>
<evidence type="ECO:0000259" key="1">
    <source>
        <dbReference type="PROSITE" id="PS50943"/>
    </source>
</evidence>
<dbReference type="GO" id="GO:0003677">
    <property type="term" value="F:DNA binding"/>
    <property type="evidence" value="ECO:0007669"/>
    <property type="project" value="InterPro"/>
</dbReference>
<dbReference type="InterPro" id="IPR043917">
    <property type="entry name" value="DUF5753"/>
</dbReference>
<feature type="domain" description="HTH cro/C1-type" evidence="1">
    <location>
        <begin position="16"/>
        <end position="70"/>
    </location>
</feature>
<evidence type="ECO:0000313" key="2">
    <source>
        <dbReference type="EMBL" id="OLF13090.1"/>
    </source>
</evidence>
<dbReference type="OrthoDB" id="3634701at2"/>
<reference evidence="2 3" key="1">
    <citation type="submission" date="2016-12" db="EMBL/GenBank/DDBJ databases">
        <title>The draft genome sequence of Actinophytocola xinjiangensis.</title>
        <authorList>
            <person name="Wang W."/>
            <person name="Yuan L."/>
        </authorList>
    </citation>
    <scope>NUCLEOTIDE SEQUENCE [LARGE SCALE GENOMIC DNA]</scope>
    <source>
        <strain evidence="2 3">CGMCC 4.4663</strain>
    </source>
</reference>
<dbReference type="InterPro" id="IPR010982">
    <property type="entry name" value="Lambda_DNA-bd_dom_sf"/>
</dbReference>
<dbReference type="Pfam" id="PF13560">
    <property type="entry name" value="HTH_31"/>
    <property type="match status" value="1"/>
</dbReference>
<dbReference type="Pfam" id="PF19054">
    <property type="entry name" value="DUF5753"/>
    <property type="match status" value="1"/>
</dbReference>
<gene>
    <name evidence="2" type="ORF">BLA60_07615</name>
</gene>
<dbReference type="SUPFAM" id="SSF47413">
    <property type="entry name" value="lambda repressor-like DNA-binding domains"/>
    <property type="match status" value="1"/>
</dbReference>
<dbReference type="Gene3D" id="1.10.260.40">
    <property type="entry name" value="lambda repressor-like DNA-binding domains"/>
    <property type="match status" value="1"/>
</dbReference>
<sequence length="286" mass="32144">MTGRLGARRTRLGAALREARRDAGLTQALAAAALGCRQGKINKIETTHCAISPKDLNQLLQIYGTSEDTASRIRSLAVSAGPGHPADTRPSPSYLRLLELEQQASEILALHSERIPRPLQSEPYMLMQFTRSGESADLTSLLFDWQERARMFTADDPPHYRALLSESSLHRMPGGRTPSRVIDQAEHLLRLGRRHERVSIQILTFDADIPYLDADFTVLRFAGQEKDVAYVEYATEGRMFRAAKPVADRVLYWNRLRSAALTVEDSRKFLENLVDEARVAWSNTSQ</sequence>
<protein>
    <recommendedName>
        <fullName evidence="1">HTH cro/C1-type domain-containing protein</fullName>
    </recommendedName>
</protein>
<keyword evidence="3" id="KW-1185">Reference proteome</keyword>
<comment type="caution">
    <text evidence="2">The sequence shown here is derived from an EMBL/GenBank/DDBJ whole genome shotgun (WGS) entry which is preliminary data.</text>
</comment>
<organism evidence="2 3">
    <name type="scientific">Actinophytocola xinjiangensis</name>
    <dbReference type="NCBI Taxonomy" id="485602"/>
    <lineage>
        <taxon>Bacteria</taxon>
        <taxon>Bacillati</taxon>
        <taxon>Actinomycetota</taxon>
        <taxon>Actinomycetes</taxon>
        <taxon>Pseudonocardiales</taxon>
        <taxon>Pseudonocardiaceae</taxon>
    </lineage>
</organism>
<dbReference type="Proteomes" id="UP000185696">
    <property type="component" value="Unassembled WGS sequence"/>
</dbReference>
<dbReference type="PROSITE" id="PS50943">
    <property type="entry name" value="HTH_CROC1"/>
    <property type="match status" value="1"/>
</dbReference>
<dbReference type="EMBL" id="MSIF01000002">
    <property type="protein sequence ID" value="OLF13090.1"/>
    <property type="molecule type" value="Genomic_DNA"/>
</dbReference>
<accession>A0A7Z0WRH5</accession>
<dbReference type="InterPro" id="IPR001387">
    <property type="entry name" value="Cro/C1-type_HTH"/>
</dbReference>